<dbReference type="GO" id="GO:0009279">
    <property type="term" value="C:cell outer membrane"/>
    <property type="evidence" value="ECO:0007669"/>
    <property type="project" value="UniProtKB-SubCell"/>
</dbReference>
<dbReference type="SUPFAM" id="SSF56954">
    <property type="entry name" value="Outer membrane efflux proteins (OEP)"/>
    <property type="match status" value="1"/>
</dbReference>
<keyword evidence="4" id="KW-1134">Transmembrane beta strand</keyword>
<dbReference type="PANTHER" id="PTHR30026:SF20">
    <property type="entry name" value="OUTER MEMBRANE PROTEIN TOLC"/>
    <property type="match status" value="1"/>
</dbReference>
<evidence type="ECO:0000256" key="6">
    <source>
        <dbReference type="ARBA" id="ARBA00023136"/>
    </source>
</evidence>
<feature type="signal peptide" evidence="8">
    <location>
        <begin position="1"/>
        <end position="24"/>
    </location>
</feature>
<gene>
    <name evidence="9" type="ORF">BXY82_1408</name>
</gene>
<dbReference type="EMBL" id="SOBW01000008">
    <property type="protein sequence ID" value="TDU39384.1"/>
    <property type="molecule type" value="Genomic_DNA"/>
</dbReference>
<comment type="subcellular location">
    <subcellularLocation>
        <location evidence="1">Cell outer membrane</location>
    </subcellularLocation>
</comment>
<dbReference type="GO" id="GO:1990281">
    <property type="term" value="C:efflux pump complex"/>
    <property type="evidence" value="ECO:0007669"/>
    <property type="project" value="TreeGrafter"/>
</dbReference>
<evidence type="ECO:0000256" key="1">
    <source>
        <dbReference type="ARBA" id="ARBA00004442"/>
    </source>
</evidence>
<evidence type="ECO:0000256" key="2">
    <source>
        <dbReference type="ARBA" id="ARBA00007613"/>
    </source>
</evidence>
<dbReference type="AlphaFoldDB" id="A0A4R7PWS6"/>
<comment type="caution">
    <text evidence="9">The sequence shown here is derived from an EMBL/GenBank/DDBJ whole genome shotgun (WGS) entry which is preliminary data.</text>
</comment>
<keyword evidence="8" id="KW-0732">Signal</keyword>
<dbReference type="Pfam" id="PF02321">
    <property type="entry name" value="OEP"/>
    <property type="match status" value="2"/>
</dbReference>
<sequence length="439" mass="49414">MKPNKLWTLGLSICFGAFALQTYAQEVLTLEEAVEIALENNYDIRLAKNNSKVDSLGVSPGFAGMLPRVFAQASTNNSTQNISQTRSDGNVIELDNAKNNNLSYGVGLDWTIFDGLGMFARYDQLKELEKLGKAELQSTVLNRVSDVMVTYYDLVNQQQQLTALDSTLVISEQRVELADNRFSIGKSSKLEVLNAQVDLNTDKTLQIRQREQYKNTKIRLNEILGRDTHIDFKVKDEVLIATDLQLAELEHLATTQNPELQAQLINKRISELELKQIKGNRFPRISANTGYNFSDSESSLGFTTKNNAQGWNYGLSASIDIFNGSNQNRNEKIAKLQIENSDIQIKQQTETIKSQLHTAYQTYLTNLSLIDLETHNEDIAKENLEITLAKYKIGTIPTIEFRTAQLNYINASMRLSNAIYQAKLSELTLKQLAGNLSLR</sequence>
<dbReference type="PANTHER" id="PTHR30026">
    <property type="entry name" value="OUTER MEMBRANE PROTEIN TOLC"/>
    <property type="match status" value="1"/>
</dbReference>
<accession>A0A4R7PWS6</accession>
<dbReference type="InterPro" id="IPR003423">
    <property type="entry name" value="OMP_efflux"/>
</dbReference>
<evidence type="ECO:0000256" key="7">
    <source>
        <dbReference type="ARBA" id="ARBA00023237"/>
    </source>
</evidence>
<evidence type="ECO:0000256" key="3">
    <source>
        <dbReference type="ARBA" id="ARBA00022448"/>
    </source>
</evidence>
<keyword evidence="5" id="KW-0812">Transmembrane</keyword>
<protein>
    <submittedName>
        <fullName evidence="9">Outer membrane protein TolC</fullName>
    </submittedName>
</protein>
<dbReference type="GO" id="GO:0015288">
    <property type="term" value="F:porin activity"/>
    <property type="evidence" value="ECO:0007669"/>
    <property type="project" value="TreeGrafter"/>
</dbReference>
<organism evidence="9 10">
    <name type="scientific">Gelidibacter sediminis</name>
    <dbReference type="NCBI Taxonomy" id="1608710"/>
    <lineage>
        <taxon>Bacteria</taxon>
        <taxon>Pseudomonadati</taxon>
        <taxon>Bacteroidota</taxon>
        <taxon>Flavobacteriia</taxon>
        <taxon>Flavobacteriales</taxon>
        <taxon>Flavobacteriaceae</taxon>
        <taxon>Gelidibacter</taxon>
    </lineage>
</organism>
<evidence type="ECO:0000313" key="10">
    <source>
        <dbReference type="Proteomes" id="UP000294689"/>
    </source>
</evidence>
<dbReference type="RefSeq" id="WP_133757468.1">
    <property type="nucleotide sequence ID" value="NZ_SOBW01000008.1"/>
</dbReference>
<evidence type="ECO:0000256" key="4">
    <source>
        <dbReference type="ARBA" id="ARBA00022452"/>
    </source>
</evidence>
<dbReference type="OrthoDB" id="9771205at2"/>
<keyword evidence="7" id="KW-0998">Cell outer membrane</keyword>
<evidence type="ECO:0000313" key="9">
    <source>
        <dbReference type="EMBL" id="TDU39384.1"/>
    </source>
</evidence>
<dbReference type="GO" id="GO:0015562">
    <property type="term" value="F:efflux transmembrane transporter activity"/>
    <property type="evidence" value="ECO:0007669"/>
    <property type="project" value="InterPro"/>
</dbReference>
<dbReference type="Proteomes" id="UP000294689">
    <property type="component" value="Unassembled WGS sequence"/>
</dbReference>
<proteinExistence type="inferred from homology"/>
<keyword evidence="3" id="KW-0813">Transport</keyword>
<dbReference type="InterPro" id="IPR051906">
    <property type="entry name" value="TolC-like"/>
</dbReference>
<feature type="chain" id="PRO_5020636975" evidence="8">
    <location>
        <begin position="25"/>
        <end position="439"/>
    </location>
</feature>
<dbReference type="Gene3D" id="1.20.1600.10">
    <property type="entry name" value="Outer membrane efflux proteins (OEP)"/>
    <property type="match status" value="1"/>
</dbReference>
<reference evidence="9 10" key="1">
    <citation type="submission" date="2019-03" db="EMBL/GenBank/DDBJ databases">
        <title>Genomic Encyclopedia of Archaeal and Bacterial Type Strains, Phase II (KMG-II): from individual species to whole genera.</title>
        <authorList>
            <person name="Goeker M."/>
        </authorList>
    </citation>
    <scope>NUCLEOTIDE SEQUENCE [LARGE SCALE GENOMIC DNA]</scope>
    <source>
        <strain evidence="9 10">DSM 28135</strain>
    </source>
</reference>
<keyword evidence="6" id="KW-0472">Membrane</keyword>
<evidence type="ECO:0000256" key="8">
    <source>
        <dbReference type="SAM" id="SignalP"/>
    </source>
</evidence>
<comment type="similarity">
    <text evidence="2">Belongs to the outer membrane factor (OMF) (TC 1.B.17) family.</text>
</comment>
<name>A0A4R7PWS6_9FLAO</name>
<keyword evidence="10" id="KW-1185">Reference proteome</keyword>
<evidence type="ECO:0000256" key="5">
    <source>
        <dbReference type="ARBA" id="ARBA00022692"/>
    </source>
</evidence>